<dbReference type="GO" id="GO:0000730">
    <property type="term" value="P:DNA recombinase assembly"/>
    <property type="evidence" value="ECO:0007669"/>
    <property type="project" value="InterPro"/>
</dbReference>
<feature type="region of interest" description="Disordered" evidence="6">
    <location>
        <begin position="838"/>
        <end position="858"/>
    </location>
</feature>
<evidence type="ECO:0000256" key="1">
    <source>
        <dbReference type="ARBA" id="ARBA00006638"/>
    </source>
</evidence>
<keyword evidence="2" id="KW-0227">DNA damage</keyword>
<dbReference type="EMBL" id="CAJPDR010000375">
    <property type="protein sequence ID" value="CAF9934349.1"/>
    <property type="molecule type" value="Genomic_DNA"/>
</dbReference>
<feature type="region of interest" description="Disordered" evidence="6">
    <location>
        <begin position="752"/>
        <end position="775"/>
    </location>
</feature>
<dbReference type="GO" id="GO:0006312">
    <property type="term" value="P:mitotic recombination"/>
    <property type="evidence" value="ECO:0007669"/>
    <property type="project" value="TreeGrafter"/>
</dbReference>
<evidence type="ECO:0000256" key="5">
    <source>
        <dbReference type="ARBA" id="ARBA00077224"/>
    </source>
</evidence>
<name>A0A8H3G3Y5_9LECA</name>
<feature type="compositionally biased region" description="Polar residues" evidence="6">
    <location>
        <begin position="687"/>
        <end position="698"/>
    </location>
</feature>
<feature type="compositionally biased region" description="Basic and acidic residues" evidence="6">
    <location>
        <begin position="113"/>
        <end position="182"/>
    </location>
</feature>
<reference evidence="8" key="1">
    <citation type="submission" date="2021-03" db="EMBL/GenBank/DDBJ databases">
        <authorList>
            <person name="Tagirdzhanova G."/>
        </authorList>
    </citation>
    <scope>NUCLEOTIDE SEQUENCE</scope>
</reference>
<feature type="compositionally biased region" description="Low complexity" evidence="6">
    <location>
        <begin position="717"/>
        <end position="728"/>
    </location>
</feature>
<dbReference type="Pfam" id="PF04098">
    <property type="entry name" value="Rad52_Rad22"/>
    <property type="match status" value="1"/>
</dbReference>
<protein>
    <recommendedName>
        <fullName evidence="5">RAD52 homolog</fullName>
    </recommendedName>
</protein>
<dbReference type="Pfam" id="PF24560">
    <property type="entry name" value="zf-C2H2_OTU1_C"/>
    <property type="match status" value="1"/>
</dbReference>
<dbReference type="InterPro" id="IPR057766">
    <property type="entry name" value="Znf-C2H2_OTU1-like_C"/>
</dbReference>
<sequence>MTSTDLDTLLEMGFDKPRAELAMQKKGDLTAAVGWLEEVEGKSFDEITAAEAKAEIDPNTMPADLKPGEEAKSLVCGECGRKLRSHAQAEFHATKTGHVDFSESTEEIAPLTEEEKKAKLEELRRKLAEKRSGTSEQDKLDKKKNEEIRRKSTKETQDIKEDLKKKEQLKDAAAKRKEKQDEIAAKDRIKAKIAADKEERRLRTEKEKAEREGRAPPGASKATALPTTSGPVASKPASAYTETRLRLQLPTGNIQKSFSVDTTLFEVASTVTHDSGLEVGSFVQNFPKKVFDAVDFGASLKELGLARDLAFALDAPPAVATNLLDENTVTANFIQIIRQGEQHKPAAKSVNPFEEVKPHVNEYTAQEIATLSSRLEKQLGPEYISSRPGAGGGKVHYLSADKCINLANEVFGFNGWSSGIQNVQIDFVDESQSTGKVSLGLSVVVRVTLRDGTFHEDIGYGHIENCKGKAAAFEKAKKEGTTDGLKRALRNFGNLLGNCVYDKDYVSKVTKLKIAPTKWDPENLHRHPDFAPIKRESKAGAFTRQPSLPSLRREWPTETEDTQATAFIGDLEDEFGSDDFDEADFSVPQSDYPDEMMLNPSISSENVRRRSSLPGKTNLSVTRTTDNNSMQRPQSPLSHNHSKTFDYVAAPQTPISGGTSNIALPLYGTEGSQKPGQETKPLHVPAPQQQVQPSTRGQQLPAPRLPQNAPPQVNVISNETPSLESSSTSEHDPPVGFFTARAAESLQNGPGLSLKAPAFNPRLDSPSIRKTAGVDHTKTKPVVREAIGAPPQPALSRANFVNPFSDKTRRVGMPMGAASPLQSRGSYKPPQLKRLVENSGQRSALGDVTNVASDAGGDVKRQKIGLESQGVHSDDVILNS</sequence>
<dbReference type="Gene3D" id="1.10.8.10">
    <property type="entry name" value="DNA helicase RuvA subunit, C-terminal domain"/>
    <property type="match status" value="1"/>
</dbReference>
<dbReference type="GO" id="GO:0045002">
    <property type="term" value="P:double-strand break repair via single-strand annealing"/>
    <property type="evidence" value="ECO:0007669"/>
    <property type="project" value="InterPro"/>
</dbReference>
<feature type="region of interest" description="Disordered" evidence="6">
    <location>
        <begin position="194"/>
        <end position="237"/>
    </location>
</feature>
<dbReference type="PROSITE" id="PS00028">
    <property type="entry name" value="ZINC_FINGER_C2H2_1"/>
    <property type="match status" value="1"/>
</dbReference>
<evidence type="ECO:0000259" key="7">
    <source>
        <dbReference type="PROSITE" id="PS00028"/>
    </source>
</evidence>
<dbReference type="Proteomes" id="UP000664203">
    <property type="component" value="Unassembled WGS sequence"/>
</dbReference>
<dbReference type="InterPro" id="IPR013087">
    <property type="entry name" value="Znf_C2H2_type"/>
</dbReference>
<dbReference type="InterPro" id="IPR007232">
    <property type="entry name" value="Rad52_Rad59_Rad22"/>
</dbReference>
<dbReference type="InterPro" id="IPR042525">
    <property type="entry name" value="Rad52_Rad59_Rad22_sf"/>
</dbReference>
<comment type="caution">
    <text evidence="8">The sequence shown here is derived from an EMBL/GenBank/DDBJ whole genome shotgun (WGS) entry which is preliminary data.</text>
</comment>
<keyword evidence="3" id="KW-0233">DNA recombination</keyword>
<evidence type="ECO:0000256" key="4">
    <source>
        <dbReference type="ARBA" id="ARBA00023204"/>
    </source>
</evidence>
<keyword evidence="4" id="KW-0234">DNA repair</keyword>
<feature type="compositionally biased region" description="Polar residues" evidence="6">
    <location>
        <begin position="614"/>
        <end position="639"/>
    </location>
</feature>
<feature type="region of interest" description="Disordered" evidence="6">
    <location>
        <begin position="659"/>
        <end position="732"/>
    </location>
</feature>
<dbReference type="NCBIfam" id="TIGR00607">
    <property type="entry name" value="rad52"/>
    <property type="match status" value="1"/>
</dbReference>
<dbReference type="SUPFAM" id="SSF54236">
    <property type="entry name" value="Ubiquitin-like"/>
    <property type="match status" value="1"/>
</dbReference>
<dbReference type="GO" id="GO:0003697">
    <property type="term" value="F:single-stranded DNA binding"/>
    <property type="evidence" value="ECO:0007669"/>
    <property type="project" value="UniProtKB-ARBA"/>
</dbReference>
<feature type="compositionally biased region" description="Basic and acidic residues" evidence="6">
    <location>
        <begin position="194"/>
        <end position="214"/>
    </location>
</feature>
<dbReference type="CDD" id="cd01767">
    <property type="entry name" value="UBX"/>
    <property type="match status" value="1"/>
</dbReference>
<dbReference type="OrthoDB" id="206565at2759"/>
<dbReference type="GO" id="GO:0005634">
    <property type="term" value="C:nucleus"/>
    <property type="evidence" value="ECO:0007669"/>
    <property type="project" value="InterPro"/>
</dbReference>
<feature type="region of interest" description="Disordered" evidence="6">
    <location>
        <begin position="589"/>
        <end position="641"/>
    </location>
</feature>
<feature type="domain" description="C2H2-type" evidence="7">
    <location>
        <begin position="76"/>
        <end position="98"/>
    </location>
</feature>
<gene>
    <name evidence="8" type="primary">RAD52</name>
    <name evidence="8" type="ORF">ALECFALPRED_005928</name>
</gene>
<feature type="region of interest" description="Disordered" evidence="6">
    <location>
        <begin position="94"/>
        <end position="182"/>
    </location>
</feature>
<dbReference type="FunFam" id="3.30.390.80:FF:000001">
    <property type="entry name" value="DNA repair protein RAD52 homolog"/>
    <property type="match status" value="1"/>
</dbReference>
<dbReference type="InterPro" id="IPR009060">
    <property type="entry name" value="UBA-like_sf"/>
</dbReference>
<dbReference type="PANTHER" id="PTHR12132">
    <property type="entry name" value="DNA REPAIR AND RECOMBINATION PROTEIN RAD52, RAD59"/>
    <property type="match status" value="1"/>
</dbReference>
<proteinExistence type="inferred from homology"/>
<comment type="similarity">
    <text evidence="1">Belongs to the RAD52 family.</text>
</comment>
<accession>A0A8H3G3Y5</accession>
<evidence type="ECO:0000313" key="9">
    <source>
        <dbReference type="Proteomes" id="UP000664203"/>
    </source>
</evidence>
<evidence type="ECO:0000256" key="6">
    <source>
        <dbReference type="SAM" id="MobiDB-lite"/>
    </source>
</evidence>
<evidence type="ECO:0000313" key="8">
    <source>
        <dbReference type="EMBL" id="CAF9934349.1"/>
    </source>
</evidence>
<evidence type="ECO:0000256" key="3">
    <source>
        <dbReference type="ARBA" id="ARBA00023172"/>
    </source>
</evidence>
<dbReference type="Gene3D" id="3.30.390.80">
    <property type="entry name" value="DNA repair protein Rad52/59/22"/>
    <property type="match status" value="1"/>
</dbReference>
<dbReference type="InterPro" id="IPR029071">
    <property type="entry name" value="Ubiquitin-like_domsf"/>
</dbReference>
<dbReference type="SUPFAM" id="SSF54768">
    <property type="entry name" value="dsRNA-binding domain-like"/>
    <property type="match status" value="1"/>
</dbReference>
<keyword evidence="9" id="KW-1185">Reference proteome</keyword>
<feature type="region of interest" description="Disordered" evidence="6">
    <location>
        <begin position="541"/>
        <end position="560"/>
    </location>
</feature>
<dbReference type="Gene3D" id="3.10.20.90">
    <property type="entry name" value="Phosphatidylinositol 3-kinase Catalytic Subunit, Chain A, domain 1"/>
    <property type="match status" value="1"/>
</dbReference>
<dbReference type="SUPFAM" id="SSF46934">
    <property type="entry name" value="UBA-like"/>
    <property type="match status" value="1"/>
</dbReference>
<dbReference type="InterPro" id="IPR004585">
    <property type="entry name" value="DNA_recomb/repair_Rad52"/>
</dbReference>
<organism evidence="8 9">
    <name type="scientific">Alectoria fallacina</name>
    <dbReference type="NCBI Taxonomy" id="1903189"/>
    <lineage>
        <taxon>Eukaryota</taxon>
        <taxon>Fungi</taxon>
        <taxon>Dikarya</taxon>
        <taxon>Ascomycota</taxon>
        <taxon>Pezizomycotina</taxon>
        <taxon>Lecanoromycetes</taxon>
        <taxon>OSLEUM clade</taxon>
        <taxon>Lecanoromycetidae</taxon>
        <taxon>Lecanorales</taxon>
        <taxon>Lecanorineae</taxon>
        <taxon>Parmeliaceae</taxon>
        <taxon>Alectoria</taxon>
    </lineage>
</organism>
<evidence type="ECO:0000256" key="2">
    <source>
        <dbReference type="ARBA" id="ARBA00022763"/>
    </source>
</evidence>
<dbReference type="PANTHER" id="PTHR12132:SF1">
    <property type="entry name" value="DNA REPAIR PROTEIN RAD52 HOMOLOG"/>
    <property type="match status" value="1"/>
</dbReference>
<dbReference type="AlphaFoldDB" id="A0A8H3G3Y5"/>
<dbReference type="InterPro" id="IPR041247">
    <property type="entry name" value="Rad52_fam"/>
</dbReference>